<evidence type="ECO:0000313" key="1">
    <source>
        <dbReference type="EMBL" id="PSL43086.1"/>
    </source>
</evidence>
<evidence type="ECO:0000313" key="2">
    <source>
        <dbReference type="Proteomes" id="UP000240971"/>
    </source>
</evidence>
<dbReference type="GO" id="GO:0003700">
    <property type="term" value="F:DNA-binding transcription factor activity"/>
    <property type="evidence" value="ECO:0007669"/>
    <property type="project" value="InterPro"/>
</dbReference>
<dbReference type="AlphaFoldDB" id="A0A2P8HA33"/>
<accession>A0A2P8HA33</accession>
<protein>
    <submittedName>
        <fullName evidence="1">Uncharacterized protein</fullName>
    </submittedName>
</protein>
<dbReference type="RefSeq" id="WP_106531181.1">
    <property type="nucleotide sequence ID" value="NZ_PYAW01000009.1"/>
</dbReference>
<keyword evidence="2" id="KW-1185">Reference proteome</keyword>
<reference evidence="1 2" key="1">
    <citation type="submission" date="2018-03" db="EMBL/GenBank/DDBJ databases">
        <title>Genomic Encyclopedia of Archaeal and Bacterial Type Strains, Phase II (KMG-II): from individual species to whole genera.</title>
        <authorList>
            <person name="Goeker M."/>
        </authorList>
    </citation>
    <scope>NUCLEOTIDE SEQUENCE [LARGE SCALE GENOMIC DNA]</scope>
    <source>
        <strain evidence="1 2">DSM 24859</strain>
    </source>
</reference>
<name>A0A2P8HA33_CHINA</name>
<dbReference type="OrthoDB" id="665981at2"/>
<dbReference type="EMBL" id="PYAW01000009">
    <property type="protein sequence ID" value="PSL43086.1"/>
    <property type="molecule type" value="Genomic_DNA"/>
</dbReference>
<comment type="caution">
    <text evidence="1">The sequence shown here is derived from an EMBL/GenBank/DDBJ whole genome shotgun (WGS) entry which is preliminary data.</text>
</comment>
<proteinExistence type="predicted"/>
<sequence length="60" mass="7009">MEGYTDDALVMLLKNENNAAFVEIYNRYWAALYTAACKRVRSRELAEEMIQDLFTALLCR</sequence>
<dbReference type="Gene3D" id="1.10.1740.10">
    <property type="match status" value="1"/>
</dbReference>
<gene>
    <name evidence="1" type="ORF">CLV51_10980</name>
</gene>
<dbReference type="Proteomes" id="UP000240971">
    <property type="component" value="Unassembled WGS sequence"/>
</dbReference>
<organism evidence="1 2">
    <name type="scientific">Chitinophaga niastensis</name>
    <dbReference type="NCBI Taxonomy" id="536980"/>
    <lineage>
        <taxon>Bacteria</taxon>
        <taxon>Pseudomonadati</taxon>
        <taxon>Bacteroidota</taxon>
        <taxon>Chitinophagia</taxon>
        <taxon>Chitinophagales</taxon>
        <taxon>Chitinophagaceae</taxon>
        <taxon>Chitinophaga</taxon>
    </lineage>
</organism>
<dbReference type="InterPro" id="IPR013325">
    <property type="entry name" value="RNA_pol_sigma_r2"/>
</dbReference>
<dbReference type="SUPFAM" id="SSF88946">
    <property type="entry name" value="Sigma2 domain of RNA polymerase sigma factors"/>
    <property type="match status" value="1"/>
</dbReference>
<dbReference type="GO" id="GO:0006352">
    <property type="term" value="P:DNA-templated transcription initiation"/>
    <property type="evidence" value="ECO:0007669"/>
    <property type="project" value="InterPro"/>
</dbReference>